<feature type="transmembrane region" description="Helical" evidence="1">
    <location>
        <begin position="32"/>
        <end position="55"/>
    </location>
</feature>
<accession>X1SZR0</accession>
<gene>
    <name evidence="2" type="ORF">S12H4_27583</name>
</gene>
<evidence type="ECO:0000313" key="2">
    <source>
        <dbReference type="EMBL" id="GAI98532.1"/>
    </source>
</evidence>
<name>X1SZR0_9ZZZZ</name>
<evidence type="ECO:0000256" key="1">
    <source>
        <dbReference type="SAM" id="Phobius"/>
    </source>
</evidence>
<sequence>MKRMKLFAGIIVLGSLWGFAECIIGPGMGDAGLPSGAIMTSVFAIGLMMVSRMLFKRRGMQLGMGLVAGALKMFNPFGGYVICSAIAIAAEGLLFELIWYKMSLDFSELKTTTMKLSMGIVTAYSCYVGGFAI</sequence>
<feature type="non-terminal residue" evidence="2">
    <location>
        <position position="133"/>
    </location>
</feature>
<reference evidence="2" key="1">
    <citation type="journal article" date="2014" name="Front. Microbiol.">
        <title>High frequency of phylogenetically diverse reductive dehalogenase-homologous genes in deep subseafloor sedimentary metagenomes.</title>
        <authorList>
            <person name="Kawai M."/>
            <person name="Futagami T."/>
            <person name="Toyoda A."/>
            <person name="Takaki Y."/>
            <person name="Nishi S."/>
            <person name="Hori S."/>
            <person name="Arai W."/>
            <person name="Tsubouchi T."/>
            <person name="Morono Y."/>
            <person name="Uchiyama I."/>
            <person name="Ito T."/>
            <person name="Fujiyama A."/>
            <person name="Inagaki F."/>
            <person name="Takami H."/>
        </authorList>
    </citation>
    <scope>NUCLEOTIDE SEQUENCE</scope>
    <source>
        <strain evidence="2">Expedition CK06-06</strain>
    </source>
</reference>
<keyword evidence="1" id="KW-0812">Transmembrane</keyword>
<keyword evidence="1" id="KW-0472">Membrane</keyword>
<dbReference type="AlphaFoldDB" id="X1SZR0"/>
<protein>
    <submittedName>
        <fullName evidence="2">Uncharacterized protein</fullName>
    </submittedName>
</protein>
<organism evidence="2">
    <name type="scientific">marine sediment metagenome</name>
    <dbReference type="NCBI Taxonomy" id="412755"/>
    <lineage>
        <taxon>unclassified sequences</taxon>
        <taxon>metagenomes</taxon>
        <taxon>ecological metagenomes</taxon>
    </lineage>
</organism>
<dbReference type="EMBL" id="BARW01015753">
    <property type="protein sequence ID" value="GAI98532.1"/>
    <property type="molecule type" value="Genomic_DNA"/>
</dbReference>
<comment type="caution">
    <text evidence="2">The sequence shown here is derived from an EMBL/GenBank/DDBJ whole genome shotgun (WGS) entry which is preliminary data.</text>
</comment>
<keyword evidence="1" id="KW-1133">Transmembrane helix</keyword>
<feature type="transmembrane region" description="Helical" evidence="1">
    <location>
        <begin position="112"/>
        <end position="132"/>
    </location>
</feature>
<proteinExistence type="predicted"/>
<feature type="transmembrane region" description="Helical" evidence="1">
    <location>
        <begin position="76"/>
        <end position="100"/>
    </location>
</feature>